<evidence type="ECO:0000256" key="6">
    <source>
        <dbReference type="SAM" id="MobiDB-lite"/>
    </source>
</evidence>
<dbReference type="PANTHER" id="PTHR47338:SF7">
    <property type="entry name" value="ZN(II)2CYS6 TRANSCRIPTION FACTOR (EUROFUNG)"/>
    <property type="match status" value="1"/>
</dbReference>
<dbReference type="EMBL" id="LKEB01000073">
    <property type="protein sequence ID" value="ROV95027.1"/>
    <property type="molecule type" value="Genomic_DNA"/>
</dbReference>
<feature type="domain" description="Xylanolytic transcriptional activator regulatory" evidence="7">
    <location>
        <begin position="271"/>
        <end position="342"/>
    </location>
</feature>
<protein>
    <recommendedName>
        <fullName evidence="7">Xylanolytic transcriptional activator regulatory domain-containing protein</fullName>
    </recommendedName>
</protein>
<feature type="region of interest" description="Disordered" evidence="6">
    <location>
        <begin position="1"/>
        <end position="66"/>
    </location>
</feature>
<keyword evidence="2" id="KW-0479">Metal-binding</keyword>
<dbReference type="GO" id="GO:0003677">
    <property type="term" value="F:DNA binding"/>
    <property type="evidence" value="ECO:0007669"/>
    <property type="project" value="InterPro"/>
</dbReference>
<dbReference type="GO" id="GO:0000981">
    <property type="term" value="F:DNA-binding transcription factor activity, RNA polymerase II-specific"/>
    <property type="evidence" value="ECO:0007669"/>
    <property type="project" value="InterPro"/>
</dbReference>
<evidence type="ECO:0000256" key="1">
    <source>
        <dbReference type="ARBA" id="ARBA00004123"/>
    </source>
</evidence>
<evidence type="ECO:0000313" key="8">
    <source>
        <dbReference type="EMBL" id="ROV95027.1"/>
    </source>
</evidence>
<sequence>MDDRIGTSPATATAGAAGDGGSTAAALHPSLPSSNSDSPTYVYGQSVPGLDHSTAAKRRRTSHVPGGGCTTCRLRKRCEANDLQCEYTASKRKFTHAPGSQSYEIYGDDLDLDTRAAPSLVDDEVKQVVSPTALSGSSAFPPLTRRSSLYEQLYGEDLFAKRDVLLRHFGVFFRLWSPQPCMGIMQMEPTIRDLEQKGLHPIIAAAVCAVTSHVVHPGQKRIPFADRCADEVDFYLFRNMDSFLRQDADENLIILICAIIHFWHENQMCKVWMYMGLAARLITALQLNWDGAGNSPVKQETNRRLVWVVYILDRRLAGGFDEHLLLRDVDIHINLPVSDGVLPQSSNTSLAGQPSLPVEQTGPNKGNPVLSLDGYHLRLHRIRHQILGITKRLANPPTPHPRRPRLEASQVIRLVNLLQNQLITFSQSLPEELKLSDASIKNYVNSSESAKFIMLHSLFWVLHVDLYRFSIPGIREEATPELSRQLPQEFVRKSQKQAVGYAVSLARFWRTLQGHVAKRAPGDGTERLITVDLGFAIYVIQPTKILLAARQHQLFADLEDSTAPLVRQEPVNDAALEALIESNMQLFTSFAYFFPRVNEITQDLRDAVANFRHDARYDKPEAIGMPAVKPPETVRLPGPHYVLENALVQREGDQEDRDRERQRNMSAADIWFRAKKKSQDETPITPPLAESEAAPVPIMGVPEIPVWLAEARGCDPLPDAPWQEGSAQDGSQSWLASQAGAAGGGLGIGGAHLSGGEGPWSAPPHHGYYGVVAGEPPPTFTHPFEHAGGAPILYERAKGLSSAAVPPAVHGAGERRGYQHDREAGAQQLPYPAHFSSF</sequence>
<feature type="region of interest" description="Disordered" evidence="6">
    <location>
        <begin position="344"/>
        <end position="366"/>
    </location>
</feature>
<dbReference type="OrthoDB" id="4685598at2759"/>
<dbReference type="GO" id="GO:0006351">
    <property type="term" value="P:DNA-templated transcription"/>
    <property type="evidence" value="ECO:0007669"/>
    <property type="project" value="InterPro"/>
</dbReference>
<dbReference type="PANTHER" id="PTHR47338">
    <property type="entry name" value="ZN(II)2CYS6 TRANSCRIPTION FACTOR (EUROFUNG)-RELATED"/>
    <property type="match status" value="1"/>
</dbReference>
<name>A0A423VVC8_9PEZI</name>
<dbReference type="InParanoid" id="A0A423VVC8"/>
<accession>A0A423VVC8</accession>
<dbReference type="InterPro" id="IPR007219">
    <property type="entry name" value="XnlR_reg_dom"/>
</dbReference>
<organism evidence="8 9">
    <name type="scientific">Cytospora leucostoma</name>
    <dbReference type="NCBI Taxonomy" id="1230097"/>
    <lineage>
        <taxon>Eukaryota</taxon>
        <taxon>Fungi</taxon>
        <taxon>Dikarya</taxon>
        <taxon>Ascomycota</taxon>
        <taxon>Pezizomycotina</taxon>
        <taxon>Sordariomycetes</taxon>
        <taxon>Sordariomycetidae</taxon>
        <taxon>Diaporthales</taxon>
        <taxon>Cytosporaceae</taxon>
        <taxon>Cytospora</taxon>
    </lineage>
</organism>
<dbReference type="AlphaFoldDB" id="A0A423VVC8"/>
<evidence type="ECO:0000256" key="5">
    <source>
        <dbReference type="ARBA" id="ARBA00023242"/>
    </source>
</evidence>
<proteinExistence type="predicted"/>
<dbReference type="CDD" id="cd12148">
    <property type="entry name" value="fungal_TF_MHR"/>
    <property type="match status" value="1"/>
</dbReference>
<dbReference type="Proteomes" id="UP000285146">
    <property type="component" value="Unassembled WGS sequence"/>
</dbReference>
<keyword evidence="3" id="KW-0805">Transcription regulation</keyword>
<dbReference type="InterPro" id="IPR050815">
    <property type="entry name" value="TF_fung"/>
</dbReference>
<keyword evidence="5" id="KW-0539">Nucleus</keyword>
<evidence type="ECO:0000313" key="9">
    <source>
        <dbReference type="Proteomes" id="UP000285146"/>
    </source>
</evidence>
<dbReference type="STRING" id="1230097.A0A423VVC8"/>
<keyword evidence="4" id="KW-0804">Transcription</keyword>
<evidence type="ECO:0000256" key="4">
    <source>
        <dbReference type="ARBA" id="ARBA00023163"/>
    </source>
</evidence>
<gene>
    <name evidence="8" type="ORF">VPNG_09474</name>
</gene>
<reference evidence="8 9" key="1">
    <citation type="submission" date="2015-09" db="EMBL/GenBank/DDBJ databases">
        <title>Host preference determinants of Valsa canker pathogens revealed by comparative genomics.</title>
        <authorList>
            <person name="Yin Z."/>
            <person name="Huang L."/>
        </authorList>
    </citation>
    <scope>NUCLEOTIDE SEQUENCE [LARGE SCALE GENOMIC DNA]</scope>
    <source>
        <strain evidence="8 9">SXYLt</strain>
    </source>
</reference>
<dbReference type="GO" id="GO:0008270">
    <property type="term" value="F:zinc ion binding"/>
    <property type="evidence" value="ECO:0007669"/>
    <property type="project" value="InterPro"/>
</dbReference>
<dbReference type="SMART" id="SM00906">
    <property type="entry name" value="Fungal_trans"/>
    <property type="match status" value="1"/>
</dbReference>
<comment type="subcellular location">
    <subcellularLocation>
        <location evidence="1">Nucleus</location>
    </subcellularLocation>
</comment>
<feature type="compositionally biased region" description="Low complexity" evidence="6">
    <location>
        <begin position="1"/>
        <end position="26"/>
    </location>
</feature>
<dbReference type="Pfam" id="PF04082">
    <property type="entry name" value="Fungal_trans"/>
    <property type="match status" value="1"/>
</dbReference>
<evidence type="ECO:0000256" key="3">
    <source>
        <dbReference type="ARBA" id="ARBA00023015"/>
    </source>
</evidence>
<keyword evidence="9" id="KW-1185">Reference proteome</keyword>
<dbReference type="GO" id="GO:0005634">
    <property type="term" value="C:nucleus"/>
    <property type="evidence" value="ECO:0007669"/>
    <property type="project" value="UniProtKB-SubCell"/>
</dbReference>
<evidence type="ECO:0000259" key="7">
    <source>
        <dbReference type="SMART" id="SM00906"/>
    </source>
</evidence>
<evidence type="ECO:0000256" key="2">
    <source>
        <dbReference type="ARBA" id="ARBA00022723"/>
    </source>
</evidence>
<comment type="caution">
    <text evidence="8">The sequence shown here is derived from an EMBL/GenBank/DDBJ whole genome shotgun (WGS) entry which is preliminary data.</text>
</comment>